<protein>
    <submittedName>
        <fullName evidence="1">Uncharacterized protein</fullName>
    </submittedName>
</protein>
<name>A0A9D4RRC3_DREPO</name>
<evidence type="ECO:0000313" key="2">
    <source>
        <dbReference type="Proteomes" id="UP000828390"/>
    </source>
</evidence>
<organism evidence="1 2">
    <name type="scientific">Dreissena polymorpha</name>
    <name type="common">Zebra mussel</name>
    <name type="synonym">Mytilus polymorpha</name>
    <dbReference type="NCBI Taxonomy" id="45954"/>
    <lineage>
        <taxon>Eukaryota</taxon>
        <taxon>Metazoa</taxon>
        <taxon>Spiralia</taxon>
        <taxon>Lophotrochozoa</taxon>
        <taxon>Mollusca</taxon>
        <taxon>Bivalvia</taxon>
        <taxon>Autobranchia</taxon>
        <taxon>Heteroconchia</taxon>
        <taxon>Euheterodonta</taxon>
        <taxon>Imparidentia</taxon>
        <taxon>Neoheterodontei</taxon>
        <taxon>Myida</taxon>
        <taxon>Dreissenoidea</taxon>
        <taxon>Dreissenidae</taxon>
        <taxon>Dreissena</taxon>
    </lineage>
</organism>
<dbReference type="EMBL" id="JAIWYP010000001">
    <property type="protein sequence ID" value="KAH3878114.1"/>
    <property type="molecule type" value="Genomic_DNA"/>
</dbReference>
<reference evidence="1" key="2">
    <citation type="submission" date="2020-11" db="EMBL/GenBank/DDBJ databases">
        <authorList>
            <person name="McCartney M.A."/>
            <person name="Auch B."/>
            <person name="Kono T."/>
            <person name="Mallez S."/>
            <person name="Becker A."/>
            <person name="Gohl D.M."/>
            <person name="Silverstein K.A.T."/>
            <person name="Koren S."/>
            <person name="Bechman K.B."/>
            <person name="Herman A."/>
            <person name="Abrahante J.E."/>
            <person name="Garbe J."/>
        </authorList>
    </citation>
    <scope>NUCLEOTIDE SEQUENCE</scope>
    <source>
        <strain evidence="1">Duluth1</strain>
        <tissue evidence="1">Whole animal</tissue>
    </source>
</reference>
<accession>A0A9D4RRC3</accession>
<comment type="caution">
    <text evidence="1">The sequence shown here is derived from an EMBL/GenBank/DDBJ whole genome shotgun (WGS) entry which is preliminary data.</text>
</comment>
<evidence type="ECO:0000313" key="1">
    <source>
        <dbReference type="EMBL" id="KAH3878114.1"/>
    </source>
</evidence>
<sequence length="71" mass="7882">MCNISRSVLPCDTSVGLCCHVQHQLVSDAMCNISWLMLTCVTSVGLCCHVKHQSVSDAMWPLFRILCDINN</sequence>
<gene>
    <name evidence="1" type="ORF">DPMN_001998</name>
</gene>
<dbReference type="Proteomes" id="UP000828390">
    <property type="component" value="Unassembled WGS sequence"/>
</dbReference>
<proteinExistence type="predicted"/>
<reference evidence="1" key="1">
    <citation type="journal article" date="2019" name="bioRxiv">
        <title>The Genome of the Zebra Mussel, Dreissena polymorpha: A Resource for Invasive Species Research.</title>
        <authorList>
            <person name="McCartney M.A."/>
            <person name="Auch B."/>
            <person name="Kono T."/>
            <person name="Mallez S."/>
            <person name="Zhang Y."/>
            <person name="Obille A."/>
            <person name="Becker A."/>
            <person name="Abrahante J.E."/>
            <person name="Garbe J."/>
            <person name="Badalamenti J.P."/>
            <person name="Herman A."/>
            <person name="Mangelson H."/>
            <person name="Liachko I."/>
            <person name="Sullivan S."/>
            <person name="Sone E.D."/>
            <person name="Koren S."/>
            <person name="Silverstein K.A.T."/>
            <person name="Beckman K.B."/>
            <person name="Gohl D.M."/>
        </authorList>
    </citation>
    <scope>NUCLEOTIDE SEQUENCE</scope>
    <source>
        <strain evidence="1">Duluth1</strain>
        <tissue evidence="1">Whole animal</tissue>
    </source>
</reference>
<dbReference type="AlphaFoldDB" id="A0A9D4RRC3"/>
<keyword evidence="2" id="KW-1185">Reference proteome</keyword>